<name>A0ACC0VEF4_9HYPO</name>
<evidence type="ECO:0000313" key="2">
    <source>
        <dbReference type="Proteomes" id="UP001163324"/>
    </source>
</evidence>
<accession>A0ACC0VEF4</accession>
<comment type="caution">
    <text evidence="1">The sequence shown here is derived from an EMBL/GenBank/DDBJ whole genome shotgun (WGS) entry which is preliminary data.</text>
</comment>
<proteinExistence type="predicted"/>
<organism evidence="1 2">
    <name type="scientific">Trichothecium roseum</name>
    <dbReference type="NCBI Taxonomy" id="47278"/>
    <lineage>
        <taxon>Eukaryota</taxon>
        <taxon>Fungi</taxon>
        <taxon>Dikarya</taxon>
        <taxon>Ascomycota</taxon>
        <taxon>Pezizomycotina</taxon>
        <taxon>Sordariomycetes</taxon>
        <taxon>Hypocreomycetidae</taxon>
        <taxon>Hypocreales</taxon>
        <taxon>Hypocreales incertae sedis</taxon>
        <taxon>Trichothecium</taxon>
    </lineage>
</organism>
<keyword evidence="2" id="KW-1185">Reference proteome</keyword>
<reference evidence="1" key="1">
    <citation type="submission" date="2022-10" db="EMBL/GenBank/DDBJ databases">
        <title>Complete Genome of Trichothecium roseum strain YXFP-22015, a Plant Pathogen Isolated from Citrus.</title>
        <authorList>
            <person name="Wang Y."/>
            <person name="Zhu L."/>
        </authorList>
    </citation>
    <scope>NUCLEOTIDE SEQUENCE</scope>
    <source>
        <strain evidence="1">YXFP-22015</strain>
    </source>
</reference>
<protein>
    <submittedName>
        <fullName evidence="1">Uncharacterized protein</fullName>
    </submittedName>
</protein>
<dbReference type="EMBL" id="CM047940">
    <property type="protein sequence ID" value="KAI9904085.1"/>
    <property type="molecule type" value="Genomic_DNA"/>
</dbReference>
<evidence type="ECO:0000313" key="1">
    <source>
        <dbReference type="EMBL" id="KAI9904085.1"/>
    </source>
</evidence>
<gene>
    <name evidence="1" type="ORF">N3K66_000614</name>
</gene>
<sequence>MAATAALDIATLGVPENRNLTNIARGWGSALRHSEEKLADIFQWDADELEEARRKGIIMLETSCLFVHACIKPGQFKLPPEFWRILHLEYGIVVYPSAFTEDVRLSDGDDNTFTSAYKRHIVMFGRGHNCRDDPPCPFVYLQEPPPQYEKLPSKSTQTIPLSTTGVADTYEKQNAFPPVVDQDECTDLDYDPLDIGYSEGELIGCGQNEPPGSAIYDDDAEVSSEDGNSSWGATEEDALDSQDGCAFCTECQETCDSDKEG</sequence>
<dbReference type="Proteomes" id="UP001163324">
    <property type="component" value="Chromosome 1"/>
</dbReference>